<dbReference type="Gene3D" id="1.25.40.10">
    <property type="entry name" value="Tetratricopeptide repeat domain"/>
    <property type="match status" value="1"/>
</dbReference>
<evidence type="ECO:0008006" key="3">
    <source>
        <dbReference type="Google" id="ProtNLM"/>
    </source>
</evidence>
<accession>A0A5B1CCE0</accession>
<dbReference type="SUPFAM" id="SSF48452">
    <property type="entry name" value="TPR-like"/>
    <property type="match status" value="1"/>
</dbReference>
<evidence type="ECO:0000313" key="2">
    <source>
        <dbReference type="Proteomes" id="UP000322699"/>
    </source>
</evidence>
<evidence type="ECO:0000313" key="1">
    <source>
        <dbReference type="EMBL" id="KAA1257901.1"/>
    </source>
</evidence>
<dbReference type="Proteomes" id="UP000322699">
    <property type="component" value="Unassembled WGS sequence"/>
</dbReference>
<dbReference type="InterPro" id="IPR011990">
    <property type="entry name" value="TPR-like_helical_dom_sf"/>
</dbReference>
<proteinExistence type="predicted"/>
<reference evidence="1 2" key="1">
    <citation type="submission" date="2019-08" db="EMBL/GenBank/DDBJ databases">
        <title>Deep-cultivation of Planctomycetes and their phenomic and genomic characterization uncovers novel biology.</title>
        <authorList>
            <person name="Wiegand S."/>
            <person name="Jogler M."/>
            <person name="Boedeker C."/>
            <person name="Pinto D."/>
            <person name="Vollmers J."/>
            <person name="Rivas-Marin E."/>
            <person name="Kohn T."/>
            <person name="Peeters S.H."/>
            <person name="Heuer A."/>
            <person name="Rast P."/>
            <person name="Oberbeckmann S."/>
            <person name="Bunk B."/>
            <person name="Jeske O."/>
            <person name="Meyerdierks A."/>
            <person name="Storesund J.E."/>
            <person name="Kallscheuer N."/>
            <person name="Luecker S."/>
            <person name="Lage O.M."/>
            <person name="Pohl T."/>
            <person name="Merkel B.J."/>
            <person name="Hornburger P."/>
            <person name="Mueller R.-W."/>
            <person name="Bruemmer F."/>
            <person name="Labrenz M."/>
            <person name="Spormann A.M."/>
            <person name="Op Den Camp H."/>
            <person name="Overmann J."/>
            <person name="Amann R."/>
            <person name="Jetten M.S.M."/>
            <person name="Mascher T."/>
            <person name="Medema M.H."/>
            <person name="Devos D.P."/>
            <person name="Kaster A.-K."/>
            <person name="Ovreas L."/>
            <person name="Rohde M."/>
            <person name="Galperin M.Y."/>
            <person name="Jogler C."/>
        </authorList>
    </citation>
    <scope>NUCLEOTIDE SEQUENCE [LARGE SCALE GENOMIC DNA]</scope>
    <source>
        <strain evidence="1 2">LF1</strain>
    </source>
</reference>
<keyword evidence="2" id="KW-1185">Reference proteome</keyword>
<name>A0A5B1CCE0_9BACT</name>
<dbReference type="EMBL" id="VRLW01000001">
    <property type="protein sequence ID" value="KAA1257901.1"/>
    <property type="molecule type" value="Genomic_DNA"/>
</dbReference>
<dbReference type="RefSeq" id="WP_068267047.1">
    <property type="nucleotide sequence ID" value="NZ_LWSK01000151.1"/>
</dbReference>
<comment type="caution">
    <text evidence="1">The sequence shown here is derived from an EMBL/GenBank/DDBJ whole genome shotgun (WGS) entry which is preliminary data.</text>
</comment>
<gene>
    <name evidence="1" type="ORF">LF1_03910</name>
</gene>
<organism evidence="1 2">
    <name type="scientific">Rubripirellula obstinata</name>
    <dbReference type="NCBI Taxonomy" id="406547"/>
    <lineage>
        <taxon>Bacteria</taxon>
        <taxon>Pseudomonadati</taxon>
        <taxon>Planctomycetota</taxon>
        <taxon>Planctomycetia</taxon>
        <taxon>Pirellulales</taxon>
        <taxon>Pirellulaceae</taxon>
        <taxon>Rubripirellula</taxon>
    </lineage>
</organism>
<protein>
    <recommendedName>
        <fullName evidence="3">Tetratricopeptide repeat protein</fullName>
    </recommendedName>
</protein>
<dbReference type="AlphaFoldDB" id="A0A5B1CCE0"/>
<sequence>MFTSFPCSVVLQPITLLMISVSLALTSGCRVAAPMHVWTPPEMESLVGKRVGISDVVGPEEIAGPIRQKMLSMNPDDSGRGLVAIDTKKLQSPQAIQLVSAAIDPKTGQSMSESPGLPTNELPTSDLATNAIARQAGLDYVLRGRIEGRNHQSKVNNQELNELGLVPFDPHQAIAVSWKLYSVKDNRPIGGKPVVIDGVTAAKRYPDLTAVADPNDALLSAVVRESYRLVSPSTRQQTVQLATPYVAPGSRATRQANDLAIAGRWGEAEIIWQEVVDRYPTQSAALHNLALAAAAGQDFSRAKTLARKAIRRFPVPLHKNTLAWIEKRQRDYHRAFNLPDPPEGWFVSRDQSAGPSQPVIKVR</sequence>